<dbReference type="Pfam" id="PF01066">
    <property type="entry name" value="CDP-OH_P_transf"/>
    <property type="match status" value="1"/>
</dbReference>
<evidence type="ECO:0000256" key="4">
    <source>
        <dbReference type="ARBA" id="ARBA00022679"/>
    </source>
</evidence>
<keyword evidence="5 12" id="KW-0812">Transmembrane</keyword>
<gene>
    <name evidence="13" type="ORF">BJ994_000959</name>
</gene>
<comment type="caution">
    <text evidence="13">The sequence shown here is derived from an EMBL/GenBank/DDBJ whole genome shotgun (WGS) entry which is preliminary data.</text>
</comment>
<evidence type="ECO:0000256" key="1">
    <source>
        <dbReference type="ARBA" id="ARBA00004141"/>
    </source>
</evidence>
<feature type="transmembrane region" description="Helical" evidence="12">
    <location>
        <begin position="135"/>
        <end position="159"/>
    </location>
</feature>
<evidence type="ECO:0000256" key="3">
    <source>
        <dbReference type="ARBA" id="ARBA00022516"/>
    </source>
</evidence>
<evidence type="ECO:0000256" key="7">
    <source>
        <dbReference type="ARBA" id="ARBA00023098"/>
    </source>
</evidence>
<evidence type="ECO:0000313" key="13">
    <source>
        <dbReference type="EMBL" id="NJC21883.1"/>
    </source>
</evidence>
<dbReference type="InterPro" id="IPR000462">
    <property type="entry name" value="CDP-OH_P_trans"/>
</dbReference>
<dbReference type="InterPro" id="IPR004570">
    <property type="entry name" value="Phosphatidylglycerol_P_synth"/>
</dbReference>
<sequence length="172" mass="18996">MRFCGVPLFVLFIVQRNYSAAVVTLVLLGSTDWIDGYIARRFDQVSSVGKWLDPVADRTALIVIAVTFVVDGIAPAWLVWSIVIPDAILIINALILFHGPVHLPVTTVGKIRTALLLVGSPLLLLKRVEGFDQPWLTITANVLLILGCVGHLIAFYGYFTAAHRKYRLERSA</sequence>
<dbReference type="InterPro" id="IPR043130">
    <property type="entry name" value="CDP-OH_PTrfase_TM_dom"/>
</dbReference>
<evidence type="ECO:0000313" key="14">
    <source>
        <dbReference type="Proteomes" id="UP000547458"/>
    </source>
</evidence>
<keyword evidence="3" id="KW-0444">Lipid biosynthesis</keyword>
<dbReference type="Gene3D" id="1.20.120.1760">
    <property type="match status" value="1"/>
</dbReference>
<feature type="transmembrane region" description="Helical" evidence="12">
    <location>
        <begin position="60"/>
        <end position="80"/>
    </location>
</feature>
<evidence type="ECO:0000256" key="8">
    <source>
        <dbReference type="ARBA" id="ARBA00023136"/>
    </source>
</evidence>
<dbReference type="PANTHER" id="PTHR14269">
    <property type="entry name" value="CDP-DIACYLGLYCEROL--GLYCEROL-3-PHOSPHATE 3-PHOSPHATIDYLTRANSFERASE-RELATED"/>
    <property type="match status" value="1"/>
</dbReference>
<reference evidence="13 14" key="1">
    <citation type="submission" date="2020-03" db="EMBL/GenBank/DDBJ databases">
        <title>Sequencing the genomes of 1000 actinobacteria strains.</title>
        <authorList>
            <person name="Klenk H.-P."/>
        </authorList>
    </citation>
    <scope>NUCLEOTIDE SEQUENCE [LARGE SCALE GENOMIC DNA]</scope>
    <source>
        <strain evidence="13 14">DSM 16403</strain>
    </source>
</reference>
<dbReference type="PANTHER" id="PTHR14269:SF11">
    <property type="entry name" value="CDP-DIACYLGLYCEROL--GLYCEROL-3-PHOSPHATE 3-PHOSPHATIDYLTRANSFERASE"/>
    <property type="match status" value="1"/>
</dbReference>
<feature type="transmembrane region" description="Helical" evidence="12">
    <location>
        <begin position="87"/>
        <end position="105"/>
    </location>
</feature>
<evidence type="ECO:0000256" key="10">
    <source>
        <dbReference type="ARBA" id="ARBA00023264"/>
    </source>
</evidence>
<dbReference type="GO" id="GO:0043337">
    <property type="term" value="F:cardiolipin synthase (CMP-forming)"/>
    <property type="evidence" value="ECO:0007669"/>
    <property type="project" value="UniProtKB-EC"/>
</dbReference>
<dbReference type="InterPro" id="IPR050324">
    <property type="entry name" value="CDP-alcohol_PTase-I"/>
</dbReference>
<dbReference type="AlphaFoldDB" id="A0A846RFL3"/>
<comment type="subcellular location">
    <subcellularLocation>
        <location evidence="1">Membrane</location>
        <topology evidence="1">Multi-pass membrane protein</topology>
    </subcellularLocation>
</comment>
<dbReference type="PIRSF" id="PIRSF000847">
    <property type="entry name" value="Phos_ph_gly_syn"/>
    <property type="match status" value="1"/>
</dbReference>
<dbReference type="GO" id="GO:0008444">
    <property type="term" value="F:CDP-diacylglycerol-glycerol-3-phosphate 3-phosphatidyltransferase activity"/>
    <property type="evidence" value="ECO:0007669"/>
    <property type="project" value="InterPro"/>
</dbReference>
<dbReference type="PROSITE" id="PS00379">
    <property type="entry name" value="CDP_ALCOHOL_P_TRANSF"/>
    <property type="match status" value="1"/>
</dbReference>
<keyword evidence="14" id="KW-1185">Reference proteome</keyword>
<dbReference type="InterPro" id="IPR048254">
    <property type="entry name" value="CDP_ALCOHOL_P_TRANSF_CS"/>
</dbReference>
<dbReference type="EMBL" id="JAATJL010000001">
    <property type="protein sequence ID" value="NJC21883.1"/>
    <property type="molecule type" value="Genomic_DNA"/>
</dbReference>
<keyword evidence="4 11" id="KW-0808">Transferase</keyword>
<evidence type="ECO:0000256" key="5">
    <source>
        <dbReference type="ARBA" id="ARBA00022692"/>
    </source>
</evidence>
<organism evidence="13 14">
    <name type="scientific">Arthrobacter pigmenti</name>
    <dbReference type="NCBI Taxonomy" id="271432"/>
    <lineage>
        <taxon>Bacteria</taxon>
        <taxon>Bacillati</taxon>
        <taxon>Actinomycetota</taxon>
        <taxon>Actinomycetes</taxon>
        <taxon>Micrococcales</taxon>
        <taxon>Micrococcaceae</taxon>
        <taxon>Arthrobacter</taxon>
    </lineage>
</organism>
<proteinExistence type="inferred from homology"/>
<evidence type="ECO:0000256" key="9">
    <source>
        <dbReference type="ARBA" id="ARBA00023209"/>
    </source>
</evidence>
<dbReference type="GO" id="GO:0046474">
    <property type="term" value="P:glycerophospholipid biosynthetic process"/>
    <property type="evidence" value="ECO:0007669"/>
    <property type="project" value="TreeGrafter"/>
</dbReference>
<name>A0A846RFL3_9MICC</name>
<dbReference type="UniPathway" id="UPA00085"/>
<keyword evidence="10" id="KW-1208">Phospholipid metabolism</keyword>
<protein>
    <submittedName>
        <fullName evidence="13">Cardiolipin synthase</fullName>
        <ecNumber evidence="13">2.7.8.41</ecNumber>
    </submittedName>
</protein>
<dbReference type="Proteomes" id="UP000547458">
    <property type="component" value="Unassembled WGS sequence"/>
</dbReference>
<evidence type="ECO:0000256" key="12">
    <source>
        <dbReference type="SAM" id="Phobius"/>
    </source>
</evidence>
<evidence type="ECO:0000256" key="6">
    <source>
        <dbReference type="ARBA" id="ARBA00022989"/>
    </source>
</evidence>
<dbReference type="EC" id="2.7.8.41" evidence="13"/>
<accession>A0A846RFL3</accession>
<dbReference type="GO" id="GO:0016020">
    <property type="term" value="C:membrane"/>
    <property type="evidence" value="ECO:0007669"/>
    <property type="project" value="UniProtKB-SubCell"/>
</dbReference>
<keyword evidence="8 12" id="KW-0472">Membrane</keyword>
<evidence type="ECO:0000256" key="2">
    <source>
        <dbReference type="ARBA" id="ARBA00010441"/>
    </source>
</evidence>
<evidence type="ECO:0000256" key="11">
    <source>
        <dbReference type="RuleBase" id="RU003750"/>
    </source>
</evidence>
<keyword evidence="6 12" id="KW-1133">Transmembrane helix</keyword>
<keyword evidence="9" id="KW-0594">Phospholipid biosynthesis</keyword>
<keyword evidence="7" id="KW-0443">Lipid metabolism</keyword>
<comment type="similarity">
    <text evidence="2 11">Belongs to the CDP-alcohol phosphatidyltransferase class-I family.</text>
</comment>